<dbReference type="PANTHER" id="PTHR39217:SF1">
    <property type="entry name" value="GLUTATHIONE SYNTHETASE"/>
    <property type="match status" value="1"/>
</dbReference>
<name>A0ABT6VXM6_9ACTN</name>
<evidence type="ECO:0000259" key="2">
    <source>
        <dbReference type="PROSITE" id="PS50975"/>
    </source>
</evidence>
<dbReference type="EMBL" id="JAAGKO020000012">
    <property type="protein sequence ID" value="MDI5963247.1"/>
    <property type="molecule type" value="Genomic_DNA"/>
</dbReference>
<dbReference type="SUPFAM" id="SSF56059">
    <property type="entry name" value="Glutathione synthetase ATP-binding domain-like"/>
    <property type="match status" value="1"/>
</dbReference>
<dbReference type="InterPro" id="IPR053191">
    <property type="entry name" value="DcsG_Biosynth_Enzyme"/>
</dbReference>
<dbReference type="RefSeq" id="WP_271324075.1">
    <property type="nucleotide sequence ID" value="NZ_JAAGKO020000012.1"/>
</dbReference>
<dbReference type="PROSITE" id="PS50975">
    <property type="entry name" value="ATP_GRASP"/>
    <property type="match status" value="1"/>
</dbReference>
<sequence length="302" mass="32501">MDTRTYDVAYVTYEGKDGDRPAVMAALGRQGLTASTVRWSDDGTDWAGFRVVLVRSAWDYPAFREDFLERMRKADQQSLLLNPLSVLEWNTDKRYLRVLGSRGVPVVPTGWLAAGPDVTAADAAAAVPHGWQDLVVKPSVGAGGRHCLLTGDRERAWTYAAQLARRGAHVLIQPYLAAVDGEGETSLVYIGGAYSHAVRRSHSYLAPGVPVPGLLVPGEAEAGRVDTHEPSEGQREVAEAALAAIRGAADLTYARIDLIPDAAGRPLLAEVELTEPFLFLNFSPTAADLLARTVARTVAASR</sequence>
<protein>
    <recommendedName>
        <fullName evidence="2">ATP-grasp domain-containing protein</fullName>
    </recommendedName>
</protein>
<proteinExistence type="predicted"/>
<evidence type="ECO:0000256" key="1">
    <source>
        <dbReference type="PROSITE-ProRule" id="PRU00409"/>
    </source>
</evidence>
<dbReference type="PANTHER" id="PTHR39217">
    <property type="match status" value="1"/>
</dbReference>
<dbReference type="InterPro" id="IPR011761">
    <property type="entry name" value="ATP-grasp"/>
</dbReference>
<accession>A0ABT6VXM6</accession>
<dbReference type="Proteomes" id="UP001156398">
    <property type="component" value="Unassembled WGS sequence"/>
</dbReference>
<keyword evidence="4" id="KW-1185">Reference proteome</keyword>
<comment type="caution">
    <text evidence="3">The sequence shown here is derived from an EMBL/GenBank/DDBJ whole genome shotgun (WGS) entry which is preliminary data.</text>
</comment>
<gene>
    <name evidence="3" type="ORF">POF43_011105</name>
</gene>
<keyword evidence="1" id="KW-0067">ATP-binding</keyword>
<reference evidence="3 4" key="1">
    <citation type="submission" date="2023-05" db="EMBL/GenBank/DDBJ databases">
        <title>Streptantibioticus silvisoli sp. nov., acidotolerant actinomycetes 1 from pine litter.</title>
        <authorList>
            <person name="Swiecimska M."/>
            <person name="Golinska P."/>
            <person name="Sangal V."/>
            <person name="Wachnowicz B."/>
            <person name="Goodfellow M."/>
        </authorList>
    </citation>
    <scope>NUCLEOTIDE SEQUENCE [LARGE SCALE GENOMIC DNA]</scope>
    <source>
        <strain evidence="3 4">SL54</strain>
    </source>
</reference>
<feature type="domain" description="ATP-grasp" evidence="2">
    <location>
        <begin position="96"/>
        <end position="299"/>
    </location>
</feature>
<keyword evidence="1" id="KW-0547">Nucleotide-binding</keyword>
<evidence type="ECO:0000313" key="3">
    <source>
        <dbReference type="EMBL" id="MDI5963247.1"/>
    </source>
</evidence>
<organism evidence="3 4">
    <name type="scientific">Streptantibioticus silvisoli</name>
    <dbReference type="NCBI Taxonomy" id="2705255"/>
    <lineage>
        <taxon>Bacteria</taxon>
        <taxon>Bacillati</taxon>
        <taxon>Actinomycetota</taxon>
        <taxon>Actinomycetes</taxon>
        <taxon>Kitasatosporales</taxon>
        <taxon>Streptomycetaceae</taxon>
        <taxon>Streptantibioticus</taxon>
    </lineage>
</organism>
<evidence type="ECO:0000313" key="4">
    <source>
        <dbReference type="Proteomes" id="UP001156398"/>
    </source>
</evidence>